<proteinExistence type="predicted"/>
<feature type="non-terminal residue" evidence="7">
    <location>
        <position position="1"/>
    </location>
</feature>
<reference evidence="7 8" key="1">
    <citation type="journal article" date="2011" name="Science">
        <title>The Selaginella genome identifies genetic changes associated with the evolution of vascular plants.</title>
        <authorList>
            <person name="Banks J.A."/>
            <person name="Nishiyama T."/>
            <person name="Hasebe M."/>
            <person name="Bowman J.L."/>
            <person name="Gribskov M."/>
            <person name="dePamphilis C."/>
            <person name="Albert V.A."/>
            <person name="Aono N."/>
            <person name="Aoyama T."/>
            <person name="Ambrose B.A."/>
            <person name="Ashton N.W."/>
            <person name="Axtell M.J."/>
            <person name="Barker E."/>
            <person name="Barker M.S."/>
            <person name="Bennetzen J.L."/>
            <person name="Bonawitz N.D."/>
            <person name="Chapple C."/>
            <person name="Cheng C."/>
            <person name="Correa L.G."/>
            <person name="Dacre M."/>
            <person name="DeBarry J."/>
            <person name="Dreyer I."/>
            <person name="Elias M."/>
            <person name="Engstrom E.M."/>
            <person name="Estelle M."/>
            <person name="Feng L."/>
            <person name="Finet C."/>
            <person name="Floyd S.K."/>
            <person name="Frommer W.B."/>
            <person name="Fujita T."/>
            <person name="Gramzow L."/>
            <person name="Gutensohn M."/>
            <person name="Harholt J."/>
            <person name="Hattori M."/>
            <person name="Heyl A."/>
            <person name="Hirai T."/>
            <person name="Hiwatashi Y."/>
            <person name="Ishikawa M."/>
            <person name="Iwata M."/>
            <person name="Karol K.G."/>
            <person name="Koehler B."/>
            <person name="Kolukisaoglu U."/>
            <person name="Kubo M."/>
            <person name="Kurata T."/>
            <person name="Lalonde S."/>
            <person name="Li K."/>
            <person name="Li Y."/>
            <person name="Litt A."/>
            <person name="Lyons E."/>
            <person name="Manning G."/>
            <person name="Maruyama T."/>
            <person name="Michael T.P."/>
            <person name="Mikami K."/>
            <person name="Miyazaki S."/>
            <person name="Morinaga S."/>
            <person name="Murata T."/>
            <person name="Mueller-Roeber B."/>
            <person name="Nelson D.R."/>
            <person name="Obara M."/>
            <person name="Oguri Y."/>
            <person name="Olmstead R.G."/>
            <person name="Onodera N."/>
            <person name="Petersen B.L."/>
            <person name="Pils B."/>
            <person name="Prigge M."/>
            <person name="Rensing S.A."/>
            <person name="Riano-Pachon D.M."/>
            <person name="Roberts A.W."/>
            <person name="Sato Y."/>
            <person name="Scheller H.V."/>
            <person name="Schulz B."/>
            <person name="Schulz C."/>
            <person name="Shakirov E.V."/>
            <person name="Shibagaki N."/>
            <person name="Shinohara N."/>
            <person name="Shippen D.E."/>
            <person name="Soerensen I."/>
            <person name="Sotooka R."/>
            <person name="Sugimoto N."/>
            <person name="Sugita M."/>
            <person name="Sumikawa N."/>
            <person name="Tanurdzic M."/>
            <person name="Theissen G."/>
            <person name="Ulvskov P."/>
            <person name="Wakazuki S."/>
            <person name="Weng J.K."/>
            <person name="Willats W.W."/>
            <person name="Wipf D."/>
            <person name="Wolf P.G."/>
            <person name="Yang L."/>
            <person name="Zimmer A.D."/>
            <person name="Zhu Q."/>
            <person name="Mitros T."/>
            <person name="Hellsten U."/>
            <person name="Loque D."/>
            <person name="Otillar R."/>
            <person name="Salamov A."/>
            <person name="Schmutz J."/>
            <person name="Shapiro H."/>
            <person name="Lindquist E."/>
            <person name="Lucas S."/>
            <person name="Rokhsar D."/>
            <person name="Grigoriev I.V."/>
        </authorList>
    </citation>
    <scope>NUCLEOTIDE SEQUENCE [LARGE SCALE GENOMIC DNA]</scope>
</reference>
<sequence length="467" mass="52703">RPLRRFLVWMARNGIQYSDALRFGMDGVVSGAGVRALRDLHHGELIATIPKAACLTLLTTAARDAIERARLGGGLGLTVALMYERSKGKGSKWYRYLKTLPRQESVPFLWSEEEIDGLLLGTELHKALKEDKLLMKEDWEENIAPLTKEDPLEFPAQDFTFESYLAAKSLVSSRSFEIDAEHGYGMVPLADLFNHKTDAEDVHFMLNASDSDDDDNGLIIDDGLANGDCREISSDKSVLEMVMVKDVAAGSEIFNTYGQLGNAALLHRYGFTEPNNPHDIVNLDMDCVLEVLLSRFQKKRVRKRGRVWRKAGFSGCESQGSEYFEISASGKPQIELLLLLFVIQSRARDCKALEDAAAKVKGRVKKATKALGWRKETHCHPTKKRRLESVESRLERWLLNSTVINLLLLVIGKRDELYGITFGKEEQALGECRQHTKELHAARLRIGERRILRDCKQELLNMKANQC</sequence>
<keyword evidence="8" id="KW-1185">Reference proteome</keyword>
<dbReference type="InterPro" id="IPR011383">
    <property type="entry name" value="N-lys_methylase_SETD6"/>
</dbReference>
<evidence type="ECO:0000256" key="5">
    <source>
        <dbReference type="ARBA" id="ARBA00030096"/>
    </source>
</evidence>
<evidence type="ECO:0000256" key="3">
    <source>
        <dbReference type="ARBA" id="ARBA00022679"/>
    </source>
</evidence>
<dbReference type="Gramene" id="EFJ21283">
    <property type="protein sequence ID" value="EFJ21283"/>
    <property type="gene ID" value="SELMODRAFT_107696"/>
</dbReference>
<dbReference type="SUPFAM" id="SSF82199">
    <property type="entry name" value="SET domain"/>
    <property type="match status" value="1"/>
</dbReference>
<accession>D8S3K9</accession>
<keyword evidence="2" id="KW-0489">Methyltransferase</keyword>
<dbReference type="EMBL" id="GL377600">
    <property type="protein sequence ID" value="EFJ21283.1"/>
    <property type="molecule type" value="Genomic_DNA"/>
</dbReference>
<dbReference type="FunCoup" id="D8S3K9">
    <property type="interactions" value="1133"/>
</dbReference>
<evidence type="ECO:0000313" key="7">
    <source>
        <dbReference type="EMBL" id="EFJ21283.1"/>
    </source>
</evidence>
<dbReference type="Pfam" id="PF00856">
    <property type="entry name" value="SET"/>
    <property type="match status" value="1"/>
</dbReference>
<dbReference type="OrthoDB" id="441812at2759"/>
<dbReference type="InterPro" id="IPR046341">
    <property type="entry name" value="SET_dom_sf"/>
</dbReference>
<keyword evidence="4" id="KW-0949">S-adenosyl-L-methionine</keyword>
<dbReference type="GO" id="GO:0032259">
    <property type="term" value="P:methylation"/>
    <property type="evidence" value="ECO:0007669"/>
    <property type="project" value="UniProtKB-KW"/>
</dbReference>
<dbReference type="GO" id="GO:0016279">
    <property type="term" value="F:protein-lysine N-methyltransferase activity"/>
    <property type="evidence" value="ECO:0000318"/>
    <property type="project" value="GO_Central"/>
</dbReference>
<dbReference type="AlphaFoldDB" id="D8S3K9"/>
<dbReference type="Pfam" id="PF09273">
    <property type="entry name" value="Rubis-subs-bind"/>
    <property type="match status" value="1"/>
</dbReference>
<organism evidence="8">
    <name type="scientific">Selaginella moellendorffii</name>
    <name type="common">Spikemoss</name>
    <dbReference type="NCBI Taxonomy" id="88036"/>
    <lineage>
        <taxon>Eukaryota</taxon>
        <taxon>Viridiplantae</taxon>
        <taxon>Streptophyta</taxon>
        <taxon>Embryophyta</taxon>
        <taxon>Tracheophyta</taxon>
        <taxon>Lycopodiopsida</taxon>
        <taxon>Selaginellales</taxon>
        <taxon>Selaginellaceae</taxon>
        <taxon>Selaginella</taxon>
    </lineage>
</organism>
<evidence type="ECO:0000256" key="2">
    <source>
        <dbReference type="ARBA" id="ARBA00022603"/>
    </source>
</evidence>
<dbReference type="InterPro" id="IPR036464">
    <property type="entry name" value="Rubisco_LSMT_subst-bd_sf"/>
</dbReference>
<keyword evidence="3" id="KW-0808">Transferase</keyword>
<dbReference type="PROSITE" id="PS50280">
    <property type="entry name" value="SET"/>
    <property type="match status" value="1"/>
</dbReference>
<dbReference type="InterPro" id="IPR050600">
    <property type="entry name" value="SETD3_SETD6_MTase"/>
</dbReference>
<evidence type="ECO:0000313" key="8">
    <source>
        <dbReference type="Proteomes" id="UP000001514"/>
    </source>
</evidence>
<name>D8S3K9_SELML</name>
<dbReference type="InterPro" id="IPR001214">
    <property type="entry name" value="SET_dom"/>
</dbReference>
<evidence type="ECO:0000259" key="6">
    <source>
        <dbReference type="PROSITE" id="PS50280"/>
    </source>
</evidence>
<dbReference type="PIRSF" id="PIRSF011771">
    <property type="entry name" value="RMS1_SET"/>
    <property type="match status" value="1"/>
</dbReference>
<evidence type="ECO:0000256" key="1">
    <source>
        <dbReference type="ARBA" id="ARBA00016973"/>
    </source>
</evidence>
<feature type="domain" description="SET" evidence="6">
    <location>
        <begin position="19"/>
        <end position="258"/>
    </location>
</feature>
<dbReference type="eggNOG" id="KOG1337">
    <property type="taxonomic scope" value="Eukaryota"/>
</dbReference>
<dbReference type="PANTHER" id="PTHR13271">
    <property type="entry name" value="UNCHARACTERIZED PUTATIVE METHYLTRANSFERASE"/>
    <property type="match status" value="1"/>
</dbReference>
<dbReference type="Gene3D" id="3.90.1420.10">
    <property type="entry name" value="Rubisco LSMT, substrate-binding domain"/>
    <property type="match status" value="1"/>
</dbReference>
<dbReference type="KEGG" id="smo:SELMODRAFT_107696"/>
<dbReference type="Proteomes" id="UP000001514">
    <property type="component" value="Unassembled WGS sequence"/>
</dbReference>
<gene>
    <name evidence="7" type="ORF">SELMODRAFT_107696</name>
</gene>
<protein>
    <recommendedName>
        <fullName evidence="1">N-lysine methyltransferase SETD6</fullName>
    </recommendedName>
    <alternativeName>
        <fullName evidence="5">SET domain-containing protein 6</fullName>
    </alternativeName>
</protein>
<evidence type="ECO:0000256" key="4">
    <source>
        <dbReference type="ARBA" id="ARBA00022691"/>
    </source>
</evidence>
<dbReference type="HOGENOM" id="CLU_038635_0_0_1"/>
<dbReference type="Gene3D" id="3.90.1410.10">
    <property type="entry name" value="set domain protein methyltransferase, domain 1"/>
    <property type="match status" value="1"/>
</dbReference>
<dbReference type="GO" id="GO:0005634">
    <property type="term" value="C:nucleus"/>
    <property type="evidence" value="ECO:0000318"/>
    <property type="project" value="GO_Central"/>
</dbReference>
<dbReference type="InterPro" id="IPR015353">
    <property type="entry name" value="Rubisco_LSMT_subst-bd"/>
</dbReference>
<dbReference type="PANTHER" id="PTHR13271:SF34">
    <property type="entry name" value="N-LYSINE METHYLTRANSFERASE SETD6"/>
    <property type="match status" value="1"/>
</dbReference>
<dbReference type="InParanoid" id="D8S3K9"/>